<dbReference type="SUPFAM" id="SSF47384">
    <property type="entry name" value="Homodimeric domain of signal transducing histidine kinase"/>
    <property type="match status" value="1"/>
</dbReference>
<dbReference type="Pfam" id="PF02518">
    <property type="entry name" value="HATPase_c"/>
    <property type="match status" value="1"/>
</dbReference>
<keyword evidence="6" id="KW-0597">Phosphoprotein</keyword>
<keyword evidence="19" id="KW-1185">Reference proteome</keyword>
<dbReference type="CDD" id="cd00082">
    <property type="entry name" value="HisKA"/>
    <property type="match status" value="1"/>
</dbReference>
<dbReference type="InterPro" id="IPR036890">
    <property type="entry name" value="HATPase_C_sf"/>
</dbReference>
<dbReference type="EMBL" id="SMAJ01000003">
    <property type="protein sequence ID" value="TCT09704.1"/>
    <property type="molecule type" value="Genomic_DNA"/>
</dbReference>
<evidence type="ECO:0000256" key="12">
    <source>
        <dbReference type="ARBA" id="ARBA00022989"/>
    </source>
</evidence>
<dbReference type="Gene3D" id="1.10.287.130">
    <property type="match status" value="1"/>
</dbReference>
<evidence type="ECO:0000256" key="13">
    <source>
        <dbReference type="ARBA" id="ARBA00023012"/>
    </source>
</evidence>
<dbReference type="InterPro" id="IPR003661">
    <property type="entry name" value="HisK_dim/P_dom"/>
</dbReference>
<dbReference type="GO" id="GO:0000155">
    <property type="term" value="F:phosphorelay sensor kinase activity"/>
    <property type="evidence" value="ECO:0007669"/>
    <property type="project" value="InterPro"/>
</dbReference>
<organism evidence="18 19">
    <name type="scientific">Paralcaligenes ureilyticus</name>
    <dbReference type="NCBI Taxonomy" id="627131"/>
    <lineage>
        <taxon>Bacteria</taxon>
        <taxon>Pseudomonadati</taxon>
        <taxon>Pseudomonadota</taxon>
        <taxon>Betaproteobacteria</taxon>
        <taxon>Burkholderiales</taxon>
        <taxon>Alcaligenaceae</taxon>
        <taxon>Paralcaligenes</taxon>
    </lineage>
</organism>
<keyword evidence="14 16" id="KW-0472">Membrane</keyword>
<dbReference type="InterPro" id="IPR017055">
    <property type="entry name" value="Sig_transdc_His_kinase_DctB"/>
</dbReference>
<dbReference type="PANTHER" id="PTHR43065">
    <property type="entry name" value="SENSOR HISTIDINE KINASE"/>
    <property type="match status" value="1"/>
</dbReference>
<dbReference type="RefSeq" id="WP_165930936.1">
    <property type="nucleotide sequence ID" value="NZ_SMAJ01000003.1"/>
</dbReference>
<feature type="domain" description="Histidine kinase" evidence="17">
    <location>
        <begin position="390"/>
        <end position="602"/>
    </location>
</feature>
<keyword evidence="11" id="KW-0067">ATP-binding</keyword>
<evidence type="ECO:0000256" key="5">
    <source>
        <dbReference type="ARBA" id="ARBA00022519"/>
    </source>
</evidence>
<dbReference type="InterPro" id="IPR036097">
    <property type="entry name" value="HisK_dim/P_sf"/>
</dbReference>
<evidence type="ECO:0000313" key="18">
    <source>
        <dbReference type="EMBL" id="TCT09704.1"/>
    </source>
</evidence>
<evidence type="ECO:0000313" key="19">
    <source>
        <dbReference type="Proteomes" id="UP000295525"/>
    </source>
</evidence>
<keyword evidence="7" id="KW-0808">Transferase</keyword>
<dbReference type="PANTHER" id="PTHR43065:SF46">
    <property type="entry name" value="C4-DICARBOXYLATE TRANSPORT SENSOR PROTEIN DCTB"/>
    <property type="match status" value="1"/>
</dbReference>
<dbReference type="SUPFAM" id="SSF55874">
    <property type="entry name" value="ATPase domain of HSP90 chaperone/DNA topoisomerase II/histidine kinase"/>
    <property type="match status" value="1"/>
</dbReference>
<dbReference type="GO" id="GO:0005886">
    <property type="term" value="C:plasma membrane"/>
    <property type="evidence" value="ECO:0007669"/>
    <property type="project" value="UniProtKB-SubCell"/>
</dbReference>
<evidence type="ECO:0000256" key="2">
    <source>
        <dbReference type="ARBA" id="ARBA00004429"/>
    </source>
</evidence>
<comment type="subcellular location">
    <subcellularLocation>
        <location evidence="2">Cell inner membrane</location>
        <topology evidence="2">Multi-pass membrane protein</topology>
    </subcellularLocation>
</comment>
<dbReference type="Proteomes" id="UP000295525">
    <property type="component" value="Unassembled WGS sequence"/>
</dbReference>
<comment type="caution">
    <text evidence="18">The sequence shown here is derived from an EMBL/GenBank/DDBJ whole genome shotgun (WGS) entry which is preliminary data.</text>
</comment>
<evidence type="ECO:0000256" key="8">
    <source>
        <dbReference type="ARBA" id="ARBA00022692"/>
    </source>
</evidence>
<dbReference type="EC" id="2.7.13.3" evidence="3"/>
<reference evidence="18 19" key="1">
    <citation type="submission" date="2019-03" db="EMBL/GenBank/DDBJ databases">
        <title>Genomic Encyclopedia of Type Strains, Phase IV (KMG-IV): sequencing the most valuable type-strain genomes for metagenomic binning, comparative biology and taxonomic classification.</title>
        <authorList>
            <person name="Goeker M."/>
        </authorList>
    </citation>
    <scope>NUCLEOTIDE SEQUENCE [LARGE SCALE GENOMIC DNA]</scope>
    <source>
        <strain evidence="18 19">DSM 24591</strain>
    </source>
</reference>
<evidence type="ECO:0000256" key="11">
    <source>
        <dbReference type="ARBA" id="ARBA00022840"/>
    </source>
</evidence>
<dbReference type="InterPro" id="IPR003594">
    <property type="entry name" value="HATPase_dom"/>
</dbReference>
<dbReference type="InterPro" id="IPR004358">
    <property type="entry name" value="Sig_transdc_His_kin-like_C"/>
</dbReference>
<feature type="transmembrane region" description="Helical" evidence="16">
    <location>
        <begin position="297"/>
        <end position="318"/>
    </location>
</feature>
<evidence type="ECO:0000256" key="1">
    <source>
        <dbReference type="ARBA" id="ARBA00000085"/>
    </source>
</evidence>
<evidence type="ECO:0000256" key="4">
    <source>
        <dbReference type="ARBA" id="ARBA00022475"/>
    </source>
</evidence>
<keyword evidence="13" id="KW-0902">Two-component regulatory system</keyword>
<dbReference type="Gene3D" id="3.30.565.10">
    <property type="entry name" value="Histidine kinase-like ATPase, C-terminal domain"/>
    <property type="match status" value="1"/>
</dbReference>
<evidence type="ECO:0000256" key="14">
    <source>
        <dbReference type="ARBA" id="ARBA00023136"/>
    </source>
</evidence>
<accession>A0A4R3M876</accession>
<keyword evidence="4" id="KW-1003">Cell membrane</keyword>
<dbReference type="PRINTS" id="PR00344">
    <property type="entry name" value="BCTRLSENSOR"/>
</dbReference>
<proteinExistence type="predicted"/>
<keyword evidence="9" id="KW-0547">Nucleotide-binding</keyword>
<dbReference type="Gene3D" id="3.30.450.20">
    <property type="entry name" value="PAS domain"/>
    <property type="match status" value="2"/>
</dbReference>
<sequence>MRYLFARRRLRIYLLFAACVGIGYIAACIVFARESRATLEQAHQRAVFYSLSLESTLVRYESLPKVISFEKKMSSLLDNPGDAAAQQAANQYLRAVQVTTDSRVAYLIDADGLTLASSNWDESDTFVGHNYTFRPYFRDALQFGQGRFYGIGTTSHEPGYFLATSMRTPTGARGVVVVKISLNEFESALSQGSDTVMLLDSGGIIFLSSVPAWRYHTLVTLSAQKRASVNQNRQYGNQPLDPLDGSVGDTAGNTLPHTLDVALPGKPRQALLAEYVPVGPLGWKLAILVDPQRDRQLSWVVGIGAGFVAAFVAALFMVRNQQRKRYEERRRAKNELDRAHAELETRIAARTTDLTEKIAALDRAQHILRETRDSAVQAGKLAVLGQMAAGITHELSQPLAALTTLSDNTVHLVKRGEIDEVSKNVSLISKLAARMGNIVSSIKAFSRKDNVGREPVNVSNSIHQALMLVEPRRKQVAAKVQLVHTSSEVLAWGNPIRLEQVLVNLLRNGLDAAADQPGSVLSVAVHVQEGRVRIIVRDQGPGIPDDVREHLFEPFFTTKPTGQGIGLGLAISLAIIEEMGGQLQIYNAPGRGAEATIVLEHV</sequence>
<evidence type="ECO:0000256" key="3">
    <source>
        <dbReference type="ARBA" id="ARBA00012438"/>
    </source>
</evidence>
<evidence type="ECO:0000256" key="7">
    <source>
        <dbReference type="ARBA" id="ARBA00022679"/>
    </source>
</evidence>
<evidence type="ECO:0000256" key="10">
    <source>
        <dbReference type="ARBA" id="ARBA00022777"/>
    </source>
</evidence>
<comment type="catalytic activity">
    <reaction evidence="1">
        <text>ATP + protein L-histidine = ADP + protein N-phospho-L-histidine.</text>
        <dbReference type="EC" id="2.7.13.3"/>
    </reaction>
</comment>
<dbReference type="AlphaFoldDB" id="A0A4R3M876"/>
<keyword evidence="12 16" id="KW-1133">Transmembrane helix</keyword>
<dbReference type="InterPro" id="IPR029151">
    <property type="entry name" value="Sensor-like_sf"/>
</dbReference>
<protein>
    <recommendedName>
        <fullName evidence="15">C4-dicarboxylate transport sensor protein DctB</fullName>
        <ecNumber evidence="3">2.7.13.3</ecNumber>
    </recommendedName>
</protein>
<evidence type="ECO:0000256" key="15">
    <source>
        <dbReference type="ARBA" id="ARBA00073143"/>
    </source>
</evidence>
<dbReference type="GO" id="GO:0005524">
    <property type="term" value="F:ATP binding"/>
    <property type="evidence" value="ECO:0007669"/>
    <property type="project" value="UniProtKB-KW"/>
</dbReference>
<dbReference type="PIRSF" id="PIRSF036431">
    <property type="entry name" value="STHK_DctB"/>
    <property type="match status" value="1"/>
</dbReference>
<feature type="transmembrane region" description="Helical" evidence="16">
    <location>
        <begin position="12"/>
        <end position="32"/>
    </location>
</feature>
<evidence type="ECO:0000256" key="9">
    <source>
        <dbReference type="ARBA" id="ARBA00022741"/>
    </source>
</evidence>
<evidence type="ECO:0000256" key="6">
    <source>
        <dbReference type="ARBA" id="ARBA00022553"/>
    </source>
</evidence>
<name>A0A4R3M876_9BURK</name>
<dbReference type="InterPro" id="IPR005467">
    <property type="entry name" value="His_kinase_dom"/>
</dbReference>
<keyword evidence="5" id="KW-0997">Cell inner membrane</keyword>
<dbReference type="FunFam" id="1.10.287.130:FF:000049">
    <property type="entry name" value="C4-dicarboxylate transport sensor protein DctB"/>
    <property type="match status" value="1"/>
</dbReference>
<keyword evidence="8 16" id="KW-0812">Transmembrane</keyword>
<evidence type="ECO:0000256" key="16">
    <source>
        <dbReference type="SAM" id="Phobius"/>
    </source>
</evidence>
<evidence type="ECO:0000259" key="17">
    <source>
        <dbReference type="PROSITE" id="PS50109"/>
    </source>
</evidence>
<dbReference type="PROSITE" id="PS50109">
    <property type="entry name" value="HIS_KIN"/>
    <property type="match status" value="1"/>
</dbReference>
<dbReference type="SUPFAM" id="SSF103190">
    <property type="entry name" value="Sensory domain-like"/>
    <property type="match status" value="1"/>
</dbReference>
<gene>
    <name evidence="18" type="ORF">EDC26_103325</name>
</gene>
<keyword evidence="10 18" id="KW-0418">Kinase</keyword>
<dbReference type="SMART" id="SM00387">
    <property type="entry name" value="HATPase_c"/>
    <property type="match status" value="1"/>
</dbReference>